<feature type="non-terminal residue" evidence="2">
    <location>
        <position position="47"/>
    </location>
</feature>
<dbReference type="EMBL" id="AASWOY010000005">
    <property type="protein sequence ID" value="EFH6647884.1"/>
    <property type="molecule type" value="Genomic_DNA"/>
</dbReference>
<reference evidence="2 3" key="1">
    <citation type="submission" date="2019-11" db="EMBL/GenBank/DDBJ databases">
        <authorList>
            <consortium name="GenomeTrakr network: Whole genome sequencing for foodborne pathogen traceback"/>
        </authorList>
    </citation>
    <scope>NUCLEOTIDE SEQUENCE [LARGE SCALE GENOMIC DNA]</scope>
    <source>
        <strain evidence="2 3">PSU-2072</strain>
    </source>
</reference>
<dbReference type="Proteomes" id="UP000530628">
    <property type="component" value="Unassembled WGS sequence"/>
</dbReference>
<comment type="caution">
    <text evidence="2">The sequence shown here is derived from an EMBL/GenBank/DDBJ whole genome shotgun (WGS) entry which is preliminary data.</text>
</comment>
<feature type="region of interest" description="Disordered" evidence="1">
    <location>
        <begin position="24"/>
        <end position="47"/>
    </location>
</feature>
<sequence length="47" mass="5519">MKKLIELRQQKTALKNQMRSLLEKADSENRSLNDDEGKQFDELRAKA</sequence>
<accession>A0A8S7TYQ0</accession>
<evidence type="ECO:0000313" key="3">
    <source>
        <dbReference type="Proteomes" id="UP000530628"/>
    </source>
</evidence>
<organism evidence="2 3">
    <name type="scientific">Escherichia coli</name>
    <dbReference type="NCBI Taxonomy" id="562"/>
    <lineage>
        <taxon>Bacteria</taxon>
        <taxon>Pseudomonadati</taxon>
        <taxon>Pseudomonadota</taxon>
        <taxon>Gammaproteobacteria</taxon>
        <taxon>Enterobacterales</taxon>
        <taxon>Enterobacteriaceae</taxon>
        <taxon>Escherichia</taxon>
    </lineage>
</organism>
<proteinExistence type="predicted"/>
<protein>
    <submittedName>
        <fullName evidence="2">Phage major capsid protein</fullName>
    </submittedName>
</protein>
<name>A0A8S7TYQ0_ECOLX</name>
<gene>
    <name evidence="2" type="ORF">GNW61_03730</name>
</gene>
<evidence type="ECO:0000313" key="2">
    <source>
        <dbReference type="EMBL" id="EFH6647884.1"/>
    </source>
</evidence>
<evidence type="ECO:0000256" key="1">
    <source>
        <dbReference type="SAM" id="MobiDB-lite"/>
    </source>
</evidence>
<dbReference type="AlphaFoldDB" id="A0A8S7TYQ0"/>